<dbReference type="GO" id="GO:0016757">
    <property type="term" value="F:glycosyltransferase activity"/>
    <property type="evidence" value="ECO:0007669"/>
    <property type="project" value="InterPro"/>
</dbReference>
<evidence type="ECO:0000259" key="1">
    <source>
        <dbReference type="Pfam" id="PF00534"/>
    </source>
</evidence>
<dbReference type="PANTHER" id="PTHR45947">
    <property type="entry name" value="SULFOQUINOVOSYL TRANSFERASE SQD2"/>
    <property type="match status" value="1"/>
</dbReference>
<dbReference type="RefSeq" id="WP_043067661.1">
    <property type="nucleotide sequence ID" value="NZ_BJOA01000081.1"/>
</dbReference>
<dbReference type="Proteomes" id="UP000182836">
    <property type="component" value="Unassembled WGS sequence"/>
</dbReference>
<dbReference type="AlphaFoldDB" id="A0A0D1XDH8"/>
<dbReference type="EMBL" id="LGUG01000004">
    <property type="protein sequence ID" value="KON94617.1"/>
    <property type="molecule type" value="Genomic_DNA"/>
</dbReference>
<dbReference type="Pfam" id="PF00534">
    <property type="entry name" value="Glycos_transf_1"/>
    <property type="match status" value="1"/>
</dbReference>
<accession>A0A0D1XDH8</accession>
<dbReference type="InterPro" id="IPR050194">
    <property type="entry name" value="Glycosyltransferase_grp1"/>
</dbReference>
<feature type="domain" description="Glycosyl transferase family 1" evidence="1">
    <location>
        <begin position="228"/>
        <end position="382"/>
    </location>
</feature>
<dbReference type="InterPro" id="IPR029063">
    <property type="entry name" value="SAM-dependent_MTases_sf"/>
</dbReference>
<feature type="domain" description="Glycosyltransferase subfamily 4-like N-terminal" evidence="2">
    <location>
        <begin position="12"/>
        <end position="219"/>
    </location>
</feature>
<organism evidence="3 5">
    <name type="scientific">Aneurinibacillus migulanus</name>
    <name type="common">Bacillus migulanus</name>
    <dbReference type="NCBI Taxonomy" id="47500"/>
    <lineage>
        <taxon>Bacteria</taxon>
        <taxon>Bacillati</taxon>
        <taxon>Bacillota</taxon>
        <taxon>Bacilli</taxon>
        <taxon>Bacillales</taxon>
        <taxon>Paenibacillaceae</taxon>
        <taxon>Aneurinibacillus group</taxon>
        <taxon>Aneurinibacillus</taxon>
    </lineage>
</organism>
<keyword evidence="4" id="KW-0808">Transferase</keyword>
<evidence type="ECO:0000313" key="3">
    <source>
        <dbReference type="EMBL" id="KON94617.1"/>
    </source>
</evidence>
<evidence type="ECO:0000313" key="4">
    <source>
        <dbReference type="EMBL" id="SDI48128.1"/>
    </source>
</evidence>
<reference evidence="4 6" key="2">
    <citation type="submission" date="2016-10" db="EMBL/GenBank/DDBJ databases">
        <authorList>
            <person name="de Groot N.N."/>
        </authorList>
    </citation>
    <scope>NUCLEOTIDE SEQUENCE [LARGE SCALE GENOMIC DNA]</scope>
    <source>
        <strain evidence="4 6">DSM 2895</strain>
    </source>
</reference>
<dbReference type="Gene3D" id="3.40.50.720">
    <property type="entry name" value="NAD(P)-binding Rossmann-like Domain"/>
    <property type="match status" value="1"/>
</dbReference>
<gene>
    <name evidence="3" type="ORF">AF333_03030</name>
    <name evidence="4" type="ORF">SAMN04487909_104174</name>
</gene>
<keyword evidence="5" id="KW-1185">Reference proteome</keyword>
<evidence type="ECO:0000313" key="6">
    <source>
        <dbReference type="Proteomes" id="UP000182836"/>
    </source>
</evidence>
<name>A0A0D1XDH8_ANEMI</name>
<evidence type="ECO:0000313" key="5">
    <source>
        <dbReference type="Proteomes" id="UP000037269"/>
    </source>
</evidence>
<dbReference type="GeneID" id="42304183"/>
<dbReference type="InterPro" id="IPR001296">
    <property type="entry name" value="Glyco_trans_1"/>
</dbReference>
<dbReference type="OrthoDB" id="9814612at2"/>
<dbReference type="InterPro" id="IPR028098">
    <property type="entry name" value="Glyco_trans_4-like_N"/>
</dbReference>
<dbReference type="Pfam" id="PF13439">
    <property type="entry name" value="Glyco_transf_4"/>
    <property type="match status" value="1"/>
</dbReference>
<dbReference type="STRING" id="47500.AF333_03030"/>
<dbReference type="Gene3D" id="3.40.50.2000">
    <property type="entry name" value="Glycogen Phosphorylase B"/>
    <property type="match status" value="2"/>
</dbReference>
<dbReference type="SUPFAM" id="SSF53335">
    <property type="entry name" value="S-adenosyl-L-methionine-dependent methyltransferases"/>
    <property type="match status" value="1"/>
</dbReference>
<dbReference type="PANTHER" id="PTHR45947:SF13">
    <property type="entry name" value="TRANSFERASE"/>
    <property type="match status" value="1"/>
</dbReference>
<dbReference type="Proteomes" id="UP000037269">
    <property type="component" value="Unassembled WGS sequence"/>
</dbReference>
<reference evidence="3 5" key="1">
    <citation type="submission" date="2015-07" db="EMBL/GenBank/DDBJ databases">
        <title>Fjat-14205 dsm 2895.</title>
        <authorList>
            <person name="Liu B."/>
            <person name="Wang J."/>
            <person name="Zhu Y."/>
            <person name="Liu G."/>
            <person name="Chen Q."/>
            <person name="Chen Z."/>
            <person name="Lan J."/>
            <person name="Che J."/>
            <person name="Ge C."/>
            <person name="Shi H."/>
            <person name="Pan Z."/>
            <person name="Liu X."/>
        </authorList>
    </citation>
    <scope>NUCLEOTIDE SEQUENCE [LARGE SCALE GENOMIC DNA]</scope>
    <source>
        <strain evidence="3 5">DSM 2895</strain>
    </source>
</reference>
<proteinExistence type="predicted"/>
<dbReference type="SUPFAM" id="SSF53756">
    <property type="entry name" value="UDP-Glycosyltransferase/glycogen phosphorylase"/>
    <property type="match status" value="1"/>
</dbReference>
<protein>
    <submittedName>
        <fullName evidence="4">Glycosyltransferase involved in cell wall bisynthesis</fullName>
    </submittedName>
</protein>
<sequence length="540" mass="61339">MKIVQVYPKLSGGLERYINNLTYELVEAEEGIQFYNFVVYFKGQHKNENVGHSPRINYTSIEVDRGMQIEFSPLMDCINPNLEKAFSSFLDKIEPDIVHFQHIYGLSASLIGVAKEKGIKIVFTVHDYWTICPRLFLLDGDLMLCEGPNLGAKCFRCTINEIEYSNHSLLSSFLLRYQFMKNMLQEKVDVIVAVSKMVKSKLVEENIPEKKIVVSYPSVAVGERLAKKKKANITFGFIGNLNVHKGPHVLISAFNRIESNNKELHFYGSANPLYNATIKQLAKDNKKIIFHGAYDKQSLPSIFANIDVLVVPSICMETGPLVVQEALKHNVPVIASNIGSIPEYVKGEYGKLFEAGNIDELESIMKFIISSPQILERWRNAIPKLADVQDFVNESYSIYSRLLEGEKENKVKINKQHLEVLNKSDYAFLRQFSVPNQLKNVVRMLFEKGYLHIGIFGAGELGEKIFQYVQQRGIRVKAFIDNDKTKWSRTCAEIPIISPADISLFQMSAILVASDWEMEILKQLDDLNLGIPIIGLYSFS</sequence>
<evidence type="ECO:0000259" key="2">
    <source>
        <dbReference type="Pfam" id="PF13439"/>
    </source>
</evidence>
<dbReference type="PATRIC" id="fig|47500.8.peg.2966"/>
<dbReference type="EMBL" id="FNED01000004">
    <property type="protein sequence ID" value="SDI48128.1"/>
    <property type="molecule type" value="Genomic_DNA"/>
</dbReference>